<reference evidence="1 2" key="1">
    <citation type="submission" date="2016-07" db="EMBL/GenBank/DDBJ databases">
        <title>Pervasive Adenine N6-methylation of Active Genes in Fungi.</title>
        <authorList>
            <consortium name="DOE Joint Genome Institute"/>
            <person name="Mondo S.J."/>
            <person name="Dannebaum R.O."/>
            <person name="Kuo R.C."/>
            <person name="Labutti K."/>
            <person name="Haridas S."/>
            <person name="Kuo A."/>
            <person name="Salamov A."/>
            <person name="Ahrendt S.R."/>
            <person name="Lipzen A."/>
            <person name="Sullivan W."/>
            <person name="Andreopoulos W.B."/>
            <person name="Clum A."/>
            <person name="Lindquist E."/>
            <person name="Daum C."/>
            <person name="Ramamoorthy G.K."/>
            <person name="Gryganskyi A."/>
            <person name="Culley D."/>
            <person name="Magnuson J.K."/>
            <person name="James T.Y."/>
            <person name="O'Malley M.A."/>
            <person name="Stajich J.E."/>
            <person name="Spatafora J.W."/>
            <person name="Visel A."/>
            <person name="Grigoriev I.V."/>
        </authorList>
    </citation>
    <scope>NUCLEOTIDE SEQUENCE [LARGE SCALE GENOMIC DNA]</scope>
    <source>
        <strain evidence="1 2">JEL800</strain>
    </source>
</reference>
<sequence length="241" mass="27669">MGAEVSTQNKSIKSLRYADVNNRRSVPVNPVVLNSNGRKSRAGRFSLFVPRPSDVSKDDRDFYAKGLAETAKKESEAVTVVQVQEPVMAEPISFEDKIKARMEWLKETDTTTRDERIQKRGKGTDPSLPVWHYQGMFVSDTHGALFLDRPVEGYFNFWFHENSSKLRAGVLGGIAGFWEFDKLAIYDWPYFEYEDYEAPWAGSLIEFQEGGADVIHFFVGGGSEPIVFKRIEYEYNWTYQF</sequence>
<gene>
    <name evidence="1" type="ORF">BCR33DRAFT_721192</name>
</gene>
<dbReference type="AlphaFoldDB" id="A0A1Y2BTE4"/>
<proteinExistence type="predicted"/>
<evidence type="ECO:0000313" key="1">
    <source>
        <dbReference type="EMBL" id="ORY38011.1"/>
    </source>
</evidence>
<accession>A0A1Y2BTE4</accession>
<comment type="caution">
    <text evidence="1">The sequence shown here is derived from an EMBL/GenBank/DDBJ whole genome shotgun (WGS) entry which is preliminary data.</text>
</comment>
<organism evidence="1 2">
    <name type="scientific">Rhizoclosmatium globosum</name>
    <dbReference type="NCBI Taxonomy" id="329046"/>
    <lineage>
        <taxon>Eukaryota</taxon>
        <taxon>Fungi</taxon>
        <taxon>Fungi incertae sedis</taxon>
        <taxon>Chytridiomycota</taxon>
        <taxon>Chytridiomycota incertae sedis</taxon>
        <taxon>Chytridiomycetes</taxon>
        <taxon>Chytridiales</taxon>
        <taxon>Chytriomycetaceae</taxon>
        <taxon>Rhizoclosmatium</taxon>
    </lineage>
</organism>
<dbReference type="Proteomes" id="UP000193642">
    <property type="component" value="Unassembled WGS sequence"/>
</dbReference>
<evidence type="ECO:0000313" key="2">
    <source>
        <dbReference type="Proteomes" id="UP000193642"/>
    </source>
</evidence>
<dbReference type="OrthoDB" id="10282872at2759"/>
<protein>
    <submittedName>
        <fullName evidence="1">Uncharacterized protein</fullName>
    </submittedName>
</protein>
<name>A0A1Y2BTE4_9FUNG</name>
<keyword evidence="2" id="KW-1185">Reference proteome</keyword>
<dbReference type="EMBL" id="MCGO01000047">
    <property type="protein sequence ID" value="ORY38011.1"/>
    <property type="molecule type" value="Genomic_DNA"/>
</dbReference>